<organism evidence="2">
    <name type="scientific">marine metagenome</name>
    <dbReference type="NCBI Taxonomy" id="408172"/>
    <lineage>
        <taxon>unclassified sequences</taxon>
        <taxon>metagenomes</taxon>
        <taxon>ecological metagenomes</taxon>
    </lineage>
</organism>
<dbReference type="EMBL" id="UINC01025154">
    <property type="protein sequence ID" value="SVB00218.1"/>
    <property type="molecule type" value="Genomic_DNA"/>
</dbReference>
<accession>A0A382AFD2</accession>
<name>A0A382AFD2_9ZZZZ</name>
<dbReference type="SUPFAM" id="SSF55347">
    <property type="entry name" value="Glyceraldehyde-3-phosphate dehydrogenase-like, C-terminal domain"/>
    <property type="match status" value="1"/>
</dbReference>
<dbReference type="Gene3D" id="3.30.360.10">
    <property type="entry name" value="Dihydrodipicolinate Reductase, domain 2"/>
    <property type="match status" value="1"/>
</dbReference>
<dbReference type="InterPro" id="IPR051450">
    <property type="entry name" value="Gfo/Idh/MocA_Oxidoreductases"/>
</dbReference>
<dbReference type="PANTHER" id="PTHR43377">
    <property type="entry name" value="BILIVERDIN REDUCTASE A"/>
    <property type="match status" value="1"/>
</dbReference>
<dbReference type="InterPro" id="IPR036291">
    <property type="entry name" value="NAD(P)-bd_dom_sf"/>
</dbReference>
<evidence type="ECO:0000313" key="2">
    <source>
        <dbReference type="EMBL" id="SVB00218.1"/>
    </source>
</evidence>
<dbReference type="Gene3D" id="3.40.50.720">
    <property type="entry name" value="NAD(P)-binding Rossmann-like Domain"/>
    <property type="match status" value="1"/>
</dbReference>
<dbReference type="SUPFAM" id="SSF51735">
    <property type="entry name" value="NAD(P)-binding Rossmann-fold domains"/>
    <property type="match status" value="1"/>
</dbReference>
<protein>
    <recommendedName>
        <fullName evidence="1">GFO/IDH/MocA-like oxidoreductase domain-containing protein</fullName>
    </recommendedName>
</protein>
<gene>
    <name evidence="2" type="ORF">METZ01_LOCUS153072</name>
</gene>
<dbReference type="Pfam" id="PF22725">
    <property type="entry name" value="GFO_IDH_MocA_C3"/>
    <property type="match status" value="1"/>
</dbReference>
<dbReference type="AlphaFoldDB" id="A0A382AFD2"/>
<proteinExistence type="predicted"/>
<sequence length="282" mass="32415">MGVDVSVLTKQKGLSERTFYSLKDALSFESPDYVIIANKTYEHYSTLSDLAEIGFEGTVLVEKPLFHQIHNPPQNKFKDVWVGYNLRFHPLIQKLRRIIQKEPAITVHVVAGQYLPHWRPAVDYHSSYSARRQEGGGVLRDLSHELDYVTWLFGPWKRITALGGHFSPLEIDSDDVFSIMMSGDNCPIVNIQINYLERFPRRELLINTANNSIKVDLIEGKFQVNHEAVQEKVELNDTYRVQHDAVLNNTTDSLCSLEEGMNRMRLINFAEQAVEDKVWVTP</sequence>
<feature type="domain" description="GFO/IDH/MocA-like oxidoreductase" evidence="1">
    <location>
        <begin position="92"/>
        <end position="202"/>
    </location>
</feature>
<evidence type="ECO:0000259" key="1">
    <source>
        <dbReference type="Pfam" id="PF22725"/>
    </source>
</evidence>
<dbReference type="PANTHER" id="PTHR43377:SF1">
    <property type="entry name" value="BILIVERDIN REDUCTASE A"/>
    <property type="match status" value="1"/>
</dbReference>
<reference evidence="2" key="1">
    <citation type="submission" date="2018-05" db="EMBL/GenBank/DDBJ databases">
        <authorList>
            <person name="Lanie J.A."/>
            <person name="Ng W.-L."/>
            <person name="Kazmierczak K.M."/>
            <person name="Andrzejewski T.M."/>
            <person name="Davidsen T.M."/>
            <person name="Wayne K.J."/>
            <person name="Tettelin H."/>
            <person name="Glass J.I."/>
            <person name="Rusch D."/>
            <person name="Podicherti R."/>
            <person name="Tsui H.-C.T."/>
            <person name="Winkler M.E."/>
        </authorList>
    </citation>
    <scope>NUCLEOTIDE SEQUENCE</scope>
</reference>
<dbReference type="InterPro" id="IPR055170">
    <property type="entry name" value="GFO_IDH_MocA-like_dom"/>
</dbReference>